<accession>A0A8S4BTD2</accession>
<keyword evidence="2" id="KW-1185">Reference proteome</keyword>
<evidence type="ECO:0000313" key="1">
    <source>
        <dbReference type="EMBL" id="CAG5990273.1"/>
    </source>
</evidence>
<name>A0A8S4BTD2_9TELE</name>
<comment type="caution">
    <text evidence="1">The sequence shown here is derived from an EMBL/GenBank/DDBJ whole genome shotgun (WGS) entry which is preliminary data.</text>
</comment>
<dbReference type="EMBL" id="CAJRST010036666">
    <property type="protein sequence ID" value="CAG5990273.1"/>
    <property type="molecule type" value="Genomic_DNA"/>
</dbReference>
<dbReference type="AlphaFoldDB" id="A0A8S4BTD2"/>
<gene>
    <name evidence="1" type="ORF">MMEN_LOCUS17341</name>
</gene>
<protein>
    <submittedName>
        <fullName evidence="1">(Atlantic silverside) hypothetical protein</fullName>
    </submittedName>
</protein>
<evidence type="ECO:0000313" key="2">
    <source>
        <dbReference type="Proteomes" id="UP000677803"/>
    </source>
</evidence>
<proteinExistence type="predicted"/>
<dbReference type="Proteomes" id="UP000677803">
    <property type="component" value="Unassembled WGS sequence"/>
</dbReference>
<sequence>MTPGIGFSPPTTQLEIRMWRKLKTGLFVIHSPSWTNCPHYHFNYDESGNIPKAFSLCLVDFESPWLAYKRSEQR</sequence>
<organism evidence="1 2">
    <name type="scientific">Menidia menidia</name>
    <name type="common">Atlantic silverside</name>
    <dbReference type="NCBI Taxonomy" id="238744"/>
    <lineage>
        <taxon>Eukaryota</taxon>
        <taxon>Metazoa</taxon>
        <taxon>Chordata</taxon>
        <taxon>Craniata</taxon>
        <taxon>Vertebrata</taxon>
        <taxon>Euteleostomi</taxon>
        <taxon>Actinopterygii</taxon>
        <taxon>Neopterygii</taxon>
        <taxon>Teleostei</taxon>
        <taxon>Neoteleostei</taxon>
        <taxon>Acanthomorphata</taxon>
        <taxon>Ovalentaria</taxon>
        <taxon>Atherinomorphae</taxon>
        <taxon>Atheriniformes</taxon>
        <taxon>Atherinopsidae</taxon>
        <taxon>Menidiinae</taxon>
        <taxon>Menidia</taxon>
    </lineage>
</organism>
<reference evidence="1" key="1">
    <citation type="submission" date="2021-05" db="EMBL/GenBank/DDBJ databases">
        <authorList>
            <person name="Tigano A."/>
        </authorList>
    </citation>
    <scope>NUCLEOTIDE SEQUENCE</scope>
</reference>